<feature type="transmembrane region" description="Helical" evidence="1">
    <location>
        <begin position="138"/>
        <end position="158"/>
    </location>
</feature>
<feature type="transmembrane region" description="Helical" evidence="1">
    <location>
        <begin position="80"/>
        <end position="100"/>
    </location>
</feature>
<feature type="transmembrane region" description="Helical" evidence="1">
    <location>
        <begin position="170"/>
        <end position="190"/>
    </location>
</feature>
<reference evidence="3 4" key="1">
    <citation type="submission" date="2018-08" db="EMBL/GenBank/DDBJ databases">
        <title>Comparative analysis of Burkholderia isolates from Puerto Rico.</title>
        <authorList>
            <person name="Hall C."/>
            <person name="Sahl J."/>
            <person name="Wagner D."/>
        </authorList>
    </citation>
    <scope>NUCLEOTIDE SEQUENCE [LARGE SCALE GENOMIC DNA]</scope>
    <source>
        <strain evidence="3 4">Bp9025</strain>
    </source>
</reference>
<feature type="transmembrane region" description="Helical" evidence="1">
    <location>
        <begin position="39"/>
        <end position="59"/>
    </location>
</feature>
<feature type="transmembrane region" description="Helical" evidence="1">
    <location>
        <begin position="274"/>
        <end position="294"/>
    </location>
</feature>
<evidence type="ECO:0000313" key="4">
    <source>
        <dbReference type="Proteomes" id="UP000277921"/>
    </source>
</evidence>
<evidence type="ECO:0000313" key="3">
    <source>
        <dbReference type="EMBL" id="RQT20736.1"/>
    </source>
</evidence>
<dbReference type="Gene3D" id="1.20.144.10">
    <property type="entry name" value="Phosphatidic acid phosphatase type 2/haloperoxidase"/>
    <property type="match status" value="1"/>
</dbReference>
<keyword evidence="1" id="KW-0812">Transmembrane</keyword>
<dbReference type="CDD" id="cd01610">
    <property type="entry name" value="PAP2_like"/>
    <property type="match status" value="1"/>
</dbReference>
<proteinExistence type="predicted"/>
<sequence length="323" mass="34969">MSNNMRKIYVTAWLVTIILIIVDVIWACRVDFRIAKGSLVQSAQVLSAVLAVAGASGLASRPSYKVPARKAFYENVAQSIQWIALMSVFMHAGALLQYLAVATDLPLVSDALVSIDAALGFHWLQTYGWVRANPGWHAVLQFAYASGSVQLLAIPIILTLTSNSKDYAEFAVQFIVAVVVSILIAAWLPAESAFLHFDVRDPGTVSTVSDFAPVRSGVVRELAFASSQGLISFPSLHTILALCFAYSLRHVRFVFPVGIVLNGMMIVSTPTQGGHYLCDVLSGIVIGVLLIYLVRKGFASQRTVERVAPRNEADDGRTGLVNS</sequence>
<evidence type="ECO:0000259" key="2">
    <source>
        <dbReference type="Pfam" id="PF14378"/>
    </source>
</evidence>
<keyword evidence="1" id="KW-0472">Membrane</keyword>
<dbReference type="RefSeq" id="WP_124576260.1">
    <property type="nucleotide sequence ID" value="NZ_QTQV01000002.1"/>
</dbReference>
<gene>
    <name evidence="3" type="ORF">DF051_04295</name>
</gene>
<dbReference type="EMBL" id="QTQV01000002">
    <property type="protein sequence ID" value="RQT20736.1"/>
    <property type="molecule type" value="Genomic_DNA"/>
</dbReference>
<feature type="transmembrane region" description="Helical" evidence="1">
    <location>
        <begin position="222"/>
        <end position="244"/>
    </location>
</feature>
<dbReference type="Pfam" id="PF14378">
    <property type="entry name" value="PAP2_3"/>
    <property type="match status" value="1"/>
</dbReference>
<dbReference type="GO" id="GO:0016020">
    <property type="term" value="C:membrane"/>
    <property type="evidence" value="ECO:0007669"/>
    <property type="project" value="UniProtKB-SubCell"/>
</dbReference>
<keyword evidence="1" id="KW-1133">Transmembrane helix</keyword>
<name>A0A3N8QNB3_9BURK</name>
<feature type="transmembrane region" description="Helical" evidence="1">
    <location>
        <begin position="251"/>
        <end position="268"/>
    </location>
</feature>
<dbReference type="Proteomes" id="UP000277921">
    <property type="component" value="Unassembled WGS sequence"/>
</dbReference>
<protein>
    <submittedName>
        <fullName evidence="3">PAP2 family protein</fullName>
    </submittedName>
</protein>
<accession>A0A3N8QNB3</accession>
<dbReference type="AlphaFoldDB" id="A0A3N8QNB3"/>
<evidence type="ECO:0000256" key="1">
    <source>
        <dbReference type="SAM" id="Phobius"/>
    </source>
</evidence>
<feature type="transmembrane region" description="Helical" evidence="1">
    <location>
        <begin position="7"/>
        <end position="27"/>
    </location>
</feature>
<dbReference type="InterPro" id="IPR026841">
    <property type="entry name" value="Aur1/Ipt1"/>
</dbReference>
<organism evidence="3 4">
    <name type="scientific">Burkholderia contaminans</name>
    <dbReference type="NCBI Taxonomy" id="488447"/>
    <lineage>
        <taxon>Bacteria</taxon>
        <taxon>Pseudomonadati</taxon>
        <taxon>Pseudomonadota</taxon>
        <taxon>Betaproteobacteria</taxon>
        <taxon>Burkholderiales</taxon>
        <taxon>Burkholderiaceae</taxon>
        <taxon>Burkholderia</taxon>
        <taxon>Burkholderia cepacia complex</taxon>
    </lineage>
</organism>
<feature type="domain" description="Inositolphosphotransferase Aur1/Ipt1" evidence="2">
    <location>
        <begin position="111"/>
        <end position="293"/>
    </location>
</feature>
<comment type="caution">
    <text evidence="3">The sequence shown here is derived from an EMBL/GenBank/DDBJ whole genome shotgun (WGS) entry which is preliminary data.</text>
</comment>